<protein>
    <submittedName>
        <fullName evidence="2">Uncharacterized protein</fullName>
    </submittedName>
</protein>
<dbReference type="EMBL" id="PGCJ01000772">
    <property type="protein sequence ID" value="PLW22166.1"/>
    <property type="molecule type" value="Genomic_DNA"/>
</dbReference>
<accession>A0A2N5T9M3</accession>
<dbReference type="Proteomes" id="UP000235388">
    <property type="component" value="Unassembled WGS sequence"/>
</dbReference>
<evidence type="ECO:0000256" key="1">
    <source>
        <dbReference type="SAM" id="MobiDB-lite"/>
    </source>
</evidence>
<proteinExistence type="predicted"/>
<keyword evidence="3" id="KW-1185">Reference proteome</keyword>
<feature type="region of interest" description="Disordered" evidence="1">
    <location>
        <begin position="149"/>
        <end position="183"/>
    </location>
</feature>
<sequence>MANIGHRGSIYTLPMADISHGQSVSPSQWPIWAIGRVQHPPNGQYWPSGGCNTPNGQRWPSGGCNTLLMANVGHQEGLSVSQWRISAIGRVIHSPNGQYRPLGWCITLLMANISHREGVDTPSMADMGHRESDGKLPSLLMADINHQERGVKGSQTGPVSVSGEELWPAPDTASCSAAAGTMS</sequence>
<dbReference type="AlphaFoldDB" id="A0A2N5T9M3"/>
<name>A0A2N5T9M3_9BASI</name>
<organism evidence="2 3">
    <name type="scientific">Puccinia coronata f. sp. avenae</name>
    <dbReference type="NCBI Taxonomy" id="200324"/>
    <lineage>
        <taxon>Eukaryota</taxon>
        <taxon>Fungi</taxon>
        <taxon>Dikarya</taxon>
        <taxon>Basidiomycota</taxon>
        <taxon>Pucciniomycotina</taxon>
        <taxon>Pucciniomycetes</taxon>
        <taxon>Pucciniales</taxon>
        <taxon>Pucciniaceae</taxon>
        <taxon>Puccinia</taxon>
    </lineage>
</organism>
<gene>
    <name evidence="2" type="ORF">PCANC_28430</name>
</gene>
<comment type="caution">
    <text evidence="2">The sequence shown here is derived from an EMBL/GenBank/DDBJ whole genome shotgun (WGS) entry which is preliminary data.</text>
</comment>
<evidence type="ECO:0000313" key="3">
    <source>
        <dbReference type="Proteomes" id="UP000235388"/>
    </source>
</evidence>
<evidence type="ECO:0000313" key="2">
    <source>
        <dbReference type="EMBL" id="PLW22166.1"/>
    </source>
</evidence>
<reference evidence="2 3" key="1">
    <citation type="submission" date="2017-11" db="EMBL/GenBank/DDBJ databases">
        <title>De novo assembly and phasing of dikaryotic genomes from two isolates of Puccinia coronata f. sp. avenae, the causal agent of oat crown rust.</title>
        <authorList>
            <person name="Miller M.E."/>
            <person name="Zhang Y."/>
            <person name="Omidvar V."/>
            <person name="Sperschneider J."/>
            <person name="Schwessinger B."/>
            <person name="Raley C."/>
            <person name="Palmer J.M."/>
            <person name="Garnica D."/>
            <person name="Upadhyaya N."/>
            <person name="Rathjen J."/>
            <person name="Taylor J.M."/>
            <person name="Park R.F."/>
            <person name="Dodds P.N."/>
            <person name="Hirsch C.D."/>
            <person name="Kianian S.F."/>
            <person name="Figueroa M."/>
        </authorList>
    </citation>
    <scope>NUCLEOTIDE SEQUENCE [LARGE SCALE GENOMIC DNA]</scope>
    <source>
        <strain evidence="2">12NC29</strain>
    </source>
</reference>